<protein>
    <submittedName>
        <fullName evidence="1">Uncharacterized protein</fullName>
    </submittedName>
</protein>
<evidence type="ECO:0000313" key="2">
    <source>
        <dbReference type="Proteomes" id="UP000203261"/>
    </source>
</evidence>
<evidence type="ECO:0000313" key="1">
    <source>
        <dbReference type="EMBL" id="AMM45068.1"/>
    </source>
</evidence>
<keyword evidence="2" id="KW-1185">Reference proteome</keyword>
<dbReference type="RefSeq" id="YP_009302657.1">
    <property type="nucleotide sequence ID" value="NC_031245.1"/>
</dbReference>
<reference evidence="1 2" key="1">
    <citation type="submission" date="2015-08" db="EMBL/GenBank/DDBJ databases">
        <authorList>
            <person name="Babu N.S."/>
            <person name="Beckwith C.J."/>
            <person name="Beseler K.G."/>
            <person name="Brison A."/>
            <person name="Carone J.V."/>
            <person name="Caskin T.P."/>
            <person name="Diamond M."/>
            <person name="Durham M.E."/>
            <person name="Foxe J.M."/>
            <person name="Go M."/>
            <person name="Henderson B.A."/>
            <person name="Jones I.B."/>
            <person name="McGettigan J.A."/>
            <person name="Micheletti S.J."/>
            <person name="Nasrallah M.E."/>
            <person name="Ortiz D."/>
            <person name="Piller C.R."/>
            <person name="Privatt S.R."/>
            <person name="Schneider S.L."/>
            <person name="Sharp S."/>
            <person name="Smith T.C."/>
            <person name="Stanton J.D."/>
            <person name="Ullery H.E."/>
            <person name="Wilson R.J."/>
            <person name="Serrano M.G."/>
            <person name="Buck G."/>
            <person name="Lee V."/>
            <person name="Wang Y."/>
            <person name="Carvalho R."/>
            <person name="Voegtly L."/>
            <person name="Shi R."/>
            <person name="Duckworth R."/>
            <person name="Johnson A."/>
            <person name="Loviza R."/>
            <person name="Walstead R."/>
            <person name="Shah Z."/>
            <person name="Kiflezghi M."/>
            <person name="Wade K."/>
            <person name="Ball S.L."/>
            <person name="Bradley K.W."/>
            <person name="Asai D.J."/>
            <person name="Bowman C.A."/>
            <person name="Russell D.A."/>
            <person name="Pope W.H."/>
            <person name="Jacobs-Sera D."/>
            <person name="Hendrix R.W."/>
            <person name="Hatfull G.F."/>
        </authorList>
    </citation>
    <scope>NUCLEOTIDE SEQUENCE [LARGE SCALE GENOMIC DNA]</scope>
</reference>
<dbReference type="KEGG" id="vg:29125436"/>
<organism evidence="1 2">
    <name type="scientific">Bacillus phage SP-15</name>
    <dbReference type="NCBI Taxonomy" id="1792032"/>
    <lineage>
        <taxon>Viruses</taxon>
        <taxon>Duplodnaviria</taxon>
        <taxon>Heunggongvirae</taxon>
        <taxon>Uroviricota</taxon>
        <taxon>Caudoviricetes</taxon>
        <taxon>Thornevirus</taxon>
        <taxon>Thornevirus SP15</taxon>
    </lineage>
</organism>
<accession>A0A127AWN0</accession>
<sequence>MAIQFLREAVDDTRLYHFTSLLSLANIIKNDRLGVLPSEVKELKKMKLDMMHNGWDGDMSLGAMSSIRSDISADVEPNRVSFTRDPRHKFSRHSMTVVVDKSKLIQRYKVQPYRNQASGFDEAEEVVKSVIKNVGRYMVELRIPREDWDYLEMEEDMRAAHADEPQQYEGDPTEHMGPLEKAMWDMKLSDIRKYCSSHSIKLVIR</sequence>
<dbReference type="EMBL" id="KT624200">
    <property type="protein sequence ID" value="AMM45068.1"/>
    <property type="molecule type" value="Genomic_DNA"/>
</dbReference>
<proteinExistence type="predicted"/>
<gene>
    <name evidence="1" type="ORF">SP15_261</name>
</gene>
<name>A0A127AWN0_9CAUD</name>
<dbReference type="GeneID" id="29125436"/>
<dbReference type="Proteomes" id="UP000203261">
    <property type="component" value="Segment"/>
</dbReference>